<dbReference type="EMBL" id="QKTW01000016">
    <property type="protein sequence ID" value="PZF72997.1"/>
    <property type="molecule type" value="Genomic_DNA"/>
</dbReference>
<keyword evidence="1" id="KW-1133">Transmembrane helix</keyword>
<evidence type="ECO:0000256" key="1">
    <source>
        <dbReference type="SAM" id="Phobius"/>
    </source>
</evidence>
<dbReference type="OrthoDB" id="582913at2"/>
<protein>
    <submittedName>
        <fullName evidence="2">Uncharacterized protein</fullName>
    </submittedName>
</protein>
<feature type="transmembrane region" description="Helical" evidence="1">
    <location>
        <begin position="12"/>
        <end position="35"/>
    </location>
</feature>
<feature type="transmembrane region" description="Helical" evidence="1">
    <location>
        <begin position="47"/>
        <end position="66"/>
    </location>
</feature>
<feature type="transmembrane region" description="Helical" evidence="1">
    <location>
        <begin position="78"/>
        <end position="98"/>
    </location>
</feature>
<sequence length="101" mass="11289">MNRETERSRDVARHVFSGSTTMIGVCITIIALFRVMKIGMRTYADEVLGLDNFIFIAAALCAYSAIRKDNNIRMERAADLLFFAGMAVMLVVGLIIVFSTY</sequence>
<organism evidence="2 3">
    <name type="scientific">Taibaiella soli</name>
    <dbReference type="NCBI Taxonomy" id="1649169"/>
    <lineage>
        <taxon>Bacteria</taxon>
        <taxon>Pseudomonadati</taxon>
        <taxon>Bacteroidota</taxon>
        <taxon>Chitinophagia</taxon>
        <taxon>Chitinophagales</taxon>
        <taxon>Chitinophagaceae</taxon>
        <taxon>Taibaiella</taxon>
    </lineage>
</organism>
<proteinExistence type="predicted"/>
<gene>
    <name evidence="2" type="ORF">DN068_11345</name>
</gene>
<dbReference type="AlphaFoldDB" id="A0A2W2BAS8"/>
<comment type="caution">
    <text evidence="2">The sequence shown here is derived from an EMBL/GenBank/DDBJ whole genome shotgun (WGS) entry which is preliminary data.</text>
</comment>
<keyword evidence="1" id="KW-0812">Transmembrane</keyword>
<evidence type="ECO:0000313" key="3">
    <source>
        <dbReference type="Proteomes" id="UP000248745"/>
    </source>
</evidence>
<evidence type="ECO:0000313" key="2">
    <source>
        <dbReference type="EMBL" id="PZF72997.1"/>
    </source>
</evidence>
<reference evidence="2 3" key="1">
    <citation type="submission" date="2018-06" db="EMBL/GenBank/DDBJ databases">
        <title>Mucibacter soli gen. nov., sp. nov., a new member of the family Chitinophagaceae producing mucin.</title>
        <authorList>
            <person name="Kim M.-K."/>
            <person name="Park S."/>
            <person name="Kim T.-S."/>
            <person name="Joung Y."/>
            <person name="Han J.-H."/>
            <person name="Kim S.B."/>
        </authorList>
    </citation>
    <scope>NUCLEOTIDE SEQUENCE [LARGE SCALE GENOMIC DNA]</scope>
    <source>
        <strain evidence="2 3">R1-15</strain>
    </source>
</reference>
<accession>A0A2W2BAS8</accession>
<name>A0A2W2BAS8_9BACT</name>
<dbReference type="Proteomes" id="UP000248745">
    <property type="component" value="Unassembled WGS sequence"/>
</dbReference>
<dbReference type="RefSeq" id="WP_110999029.1">
    <property type="nucleotide sequence ID" value="NZ_QKTW01000016.1"/>
</dbReference>
<keyword evidence="1" id="KW-0472">Membrane</keyword>
<keyword evidence="3" id="KW-1185">Reference proteome</keyword>